<dbReference type="EMBL" id="JBITGY010000002">
    <property type="protein sequence ID" value="MFI6497389.1"/>
    <property type="molecule type" value="Genomic_DNA"/>
</dbReference>
<dbReference type="Proteomes" id="UP001612741">
    <property type="component" value="Unassembled WGS sequence"/>
</dbReference>
<reference evidence="3 4" key="1">
    <citation type="submission" date="2024-10" db="EMBL/GenBank/DDBJ databases">
        <title>The Natural Products Discovery Center: Release of the First 8490 Sequenced Strains for Exploring Actinobacteria Biosynthetic Diversity.</title>
        <authorList>
            <person name="Kalkreuter E."/>
            <person name="Kautsar S.A."/>
            <person name="Yang D."/>
            <person name="Bader C.D."/>
            <person name="Teijaro C.N."/>
            <person name="Fluegel L."/>
            <person name="Davis C.M."/>
            <person name="Simpson J.R."/>
            <person name="Lauterbach L."/>
            <person name="Steele A.D."/>
            <person name="Gui C."/>
            <person name="Meng S."/>
            <person name="Li G."/>
            <person name="Viehrig K."/>
            <person name="Ye F."/>
            <person name="Su P."/>
            <person name="Kiefer A.F."/>
            <person name="Nichols A."/>
            <person name="Cepeda A.J."/>
            <person name="Yan W."/>
            <person name="Fan B."/>
            <person name="Jiang Y."/>
            <person name="Adhikari A."/>
            <person name="Zheng C.-J."/>
            <person name="Schuster L."/>
            <person name="Cowan T.M."/>
            <person name="Smanski M.J."/>
            <person name="Chevrette M.G."/>
            <person name="De Carvalho L.P.S."/>
            <person name="Shen B."/>
        </authorList>
    </citation>
    <scope>NUCLEOTIDE SEQUENCE [LARGE SCALE GENOMIC DNA]</scope>
    <source>
        <strain evidence="3 4">NPDC050545</strain>
    </source>
</reference>
<sequence length="195" mass="20600">MTRLLFPVLAAMALLSACATAEPVVYSADYPAYESADKLYERASLVVEGTVTGAPARVQELRADKGGGSDPKLNPQAGLEPAQQQPQPDPPVVISVYQVKVTKVFKGGAQPGQAVDVQQLGGTLRGVTYEESGAQVLRPGSGYVLFLETYPDAPAALLNPQQGQYPLDTAGNPVKLAQNPVMLTRDDLKRLSGHG</sequence>
<dbReference type="RefSeq" id="WP_397080183.1">
    <property type="nucleotide sequence ID" value="NZ_JBITGY010000002.1"/>
</dbReference>
<feature type="signal peptide" evidence="2">
    <location>
        <begin position="1"/>
        <end position="21"/>
    </location>
</feature>
<accession>A0ABW7YSA5</accession>
<keyword evidence="2" id="KW-0732">Signal</keyword>
<feature type="chain" id="PRO_5046992466" description="Lipoprotein" evidence="2">
    <location>
        <begin position="22"/>
        <end position="195"/>
    </location>
</feature>
<evidence type="ECO:0000256" key="2">
    <source>
        <dbReference type="SAM" id="SignalP"/>
    </source>
</evidence>
<evidence type="ECO:0000256" key="1">
    <source>
        <dbReference type="SAM" id="MobiDB-lite"/>
    </source>
</evidence>
<comment type="caution">
    <text evidence="3">The sequence shown here is derived from an EMBL/GenBank/DDBJ whole genome shotgun (WGS) entry which is preliminary data.</text>
</comment>
<protein>
    <recommendedName>
        <fullName evidence="5">Lipoprotein</fullName>
    </recommendedName>
</protein>
<proteinExistence type="predicted"/>
<feature type="region of interest" description="Disordered" evidence="1">
    <location>
        <begin position="61"/>
        <end position="90"/>
    </location>
</feature>
<gene>
    <name evidence="3" type="ORF">ACIBG2_08400</name>
</gene>
<evidence type="ECO:0000313" key="3">
    <source>
        <dbReference type="EMBL" id="MFI6497389.1"/>
    </source>
</evidence>
<evidence type="ECO:0008006" key="5">
    <source>
        <dbReference type="Google" id="ProtNLM"/>
    </source>
</evidence>
<name>A0ABW7YSA5_9ACTN</name>
<dbReference type="PROSITE" id="PS51257">
    <property type="entry name" value="PROKAR_LIPOPROTEIN"/>
    <property type="match status" value="1"/>
</dbReference>
<keyword evidence="4" id="KW-1185">Reference proteome</keyword>
<organism evidence="3 4">
    <name type="scientific">Nonomuraea typhae</name>
    <dbReference type="NCBI Taxonomy" id="2603600"/>
    <lineage>
        <taxon>Bacteria</taxon>
        <taxon>Bacillati</taxon>
        <taxon>Actinomycetota</taxon>
        <taxon>Actinomycetes</taxon>
        <taxon>Streptosporangiales</taxon>
        <taxon>Streptosporangiaceae</taxon>
        <taxon>Nonomuraea</taxon>
    </lineage>
</organism>
<evidence type="ECO:0000313" key="4">
    <source>
        <dbReference type="Proteomes" id="UP001612741"/>
    </source>
</evidence>